<dbReference type="PANTHER" id="PTHR46910:SF3">
    <property type="entry name" value="HALOTOLERANCE PROTEIN 9-RELATED"/>
    <property type="match status" value="1"/>
</dbReference>
<dbReference type="Proteomes" id="UP001430848">
    <property type="component" value="Unassembled WGS sequence"/>
</dbReference>
<dbReference type="EMBL" id="JAKNSF020000192">
    <property type="protein sequence ID" value="KAK7707917.1"/>
    <property type="molecule type" value="Genomic_DNA"/>
</dbReference>
<keyword evidence="2" id="KW-0479">Metal-binding</keyword>
<feature type="compositionally biased region" description="Low complexity" evidence="5">
    <location>
        <begin position="506"/>
        <end position="519"/>
    </location>
</feature>
<dbReference type="InterPro" id="IPR007219">
    <property type="entry name" value="XnlR_reg_dom"/>
</dbReference>
<proteinExistence type="predicted"/>
<dbReference type="Pfam" id="PF04082">
    <property type="entry name" value="Fungal_trans"/>
    <property type="match status" value="1"/>
</dbReference>
<evidence type="ECO:0000256" key="2">
    <source>
        <dbReference type="ARBA" id="ARBA00022723"/>
    </source>
</evidence>
<feature type="region of interest" description="Disordered" evidence="5">
    <location>
        <begin position="463"/>
        <end position="541"/>
    </location>
</feature>
<protein>
    <recommendedName>
        <fullName evidence="6">Xylanolytic transcriptional activator regulatory domain-containing protein</fullName>
    </recommendedName>
</protein>
<evidence type="ECO:0000313" key="7">
    <source>
        <dbReference type="EMBL" id="KAK7707917.1"/>
    </source>
</evidence>
<dbReference type="CDD" id="cd12148">
    <property type="entry name" value="fungal_TF_MHR"/>
    <property type="match status" value="1"/>
</dbReference>
<feature type="compositionally biased region" description="Polar residues" evidence="5">
    <location>
        <begin position="489"/>
        <end position="505"/>
    </location>
</feature>
<gene>
    <name evidence="7" type="ORF">SLS63_013598</name>
</gene>
<dbReference type="SMART" id="SM00906">
    <property type="entry name" value="Fungal_trans"/>
    <property type="match status" value="1"/>
</dbReference>
<evidence type="ECO:0000256" key="1">
    <source>
        <dbReference type="ARBA" id="ARBA00004123"/>
    </source>
</evidence>
<keyword evidence="3" id="KW-0238">DNA-binding</keyword>
<keyword evidence="8" id="KW-1185">Reference proteome</keyword>
<reference evidence="7 8" key="1">
    <citation type="submission" date="2024-02" db="EMBL/GenBank/DDBJ databases">
        <title>De novo assembly and annotation of 12 fungi associated with fruit tree decline syndrome in Ontario, Canada.</title>
        <authorList>
            <person name="Sulman M."/>
            <person name="Ellouze W."/>
            <person name="Ilyukhin E."/>
        </authorList>
    </citation>
    <scope>NUCLEOTIDE SEQUENCE [LARGE SCALE GENOMIC DNA]</scope>
    <source>
        <strain evidence="7 8">M169</strain>
    </source>
</reference>
<dbReference type="PANTHER" id="PTHR46910">
    <property type="entry name" value="TRANSCRIPTION FACTOR PDR1"/>
    <property type="match status" value="1"/>
</dbReference>
<organism evidence="7 8">
    <name type="scientific">Diaporthe eres</name>
    <name type="common">Phomopsis oblonga</name>
    <dbReference type="NCBI Taxonomy" id="83184"/>
    <lineage>
        <taxon>Eukaryota</taxon>
        <taxon>Fungi</taxon>
        <taxon>Dikarya</taxon>
        <taxon>Ascomycota</taxon>
        <taxon>Pezizomycotina</taxon>
        <taxon>Sordariomycetes</taxon>
        <taxon>Sordariomycetidae</taxon>
        <taxon>Diaporthales</taxon>
        <taxon>Diaporthaceae</taxon>
        <taxon>Diaporthe</taxon>
        <taxon>Diaporthe eres species complex</taxon>
    </lineage>
</organism>
<evidence type="ECO:0000259" key="6">
    <source>
        <dbReference type="SMART" id="SM00906"/>
    </source>
</evidence>
<keyword evidence="4" id="KW-0539">Nucleus</keyword>
<evidence type="ECO:0000256" key="5">
    <source>
        <dbReference type="SAM" id="MobiDB-lite"/>
    </source>
</evidence>
<feature type="compositionally biased region" description="Basic and acidic residues" evidence="5">
    <location>
        <begin position="471"/>
        <end position="480"/>
    </location>
</feature>
<comment type="caution">
    <text evidence="7">The sequence shown here is derived from an EMBL/GenBank/DDBJ whole genome shotgun (WGS) entry which is preliminary data.</text>
</comment>
<name>A0ABR1NN26_DIAER</name>
<evidence type="ECO:0000256" key="4">
    <source>
        <dbReference type="ARBA" id="ARBA00023242"/>
    </source>
</evidence>
<comment type="subcellular location">
    <subcellularLocation>
        <location evidence="1">Nucleus</location>
    </subcellularLocation>
</comment>
<sequence length="625" mass="70413">MQQVLEPDGQSFMGELSMTSALAEVDGSLSEESADNIIKVAGDLPRDRHPRNNKSSRKVRGWLENILERYGVVADEDEWRRYMELFFEEIHVLYPVLHPPSVWETFNGLWEYGALWSMADSTEREEKRLSVALILVLRICYWFRLDATQESARLVALAVSNAHIMGIHRQSRLDTVPCFRSQLLTRVWWCIFILDRRMAIESGRPFFIQENNTDTALPLDLSDEWLGRVAGRTDTTKALEGEIEIQLSEKHATAIPYLVAMIRYSRLVGKAWELIYGVKASSNQPVSHMIDYADTVLSNLLETLPEELTYDPDLPKAQFDSRKRWQVKQTMLLSTCVTFLRILIRRPFAQGKGATDLTSDNQLESLTICASLASNILNAHKDLNDSSMKYCFPYCHYLLSCTMVMTSLVANEPALKKRHREAILAATRSLRLYCHTIWVSGKMMRWVSRLTLLARRVLQVGSGQRSGRSRRMSDAPHDRDDDAAEEEMQPQQLTPLSGTHEFSQDSMPSSGPNNSSGASYGMPSHIGASSKPQGGREDQGMPHMWLLDGTSTEAGLPELPEWVMTDFNFETISGDVFGPGNASFKNAAGNSDEIQDNGMGLEMSMGETMLDAMPNGIYSLDMNLD</sequence>
<dbReference type="InterPro" id="IPR050987">
    <property type="entry name" value="AtrR-like"/>
</dbReference>
<feature type="domain" description="Xylanolytic transcriptional activator regulatory" evidence="6">
    <location>
        <begin position="151"/>
        <end position="224"/>
    </location>
</feature>
<evidence type="ECO:0000256" key="3">
    <source>
        <dbReference type="ARBA" id="ARBA00023125"/>
    </source>
</evidence>
<accession>A0ABR1NN26</accession>
<evidence type="ECO:0000313" key="8">
    <source>
        <dbReference type="Proteomes" id="UP001430848"/>
    </source>
</evidence>